<dbReference type="GO" id="GO:0005886">
    <property type="term" value="C:plasma membrane"/>
    <property type="evidence" value="ECO:0007669"/>
    <property type="project" value="TreeGrafter"/>
</dbReference>
<keyword evidence="6" id="KW-0812">Transmembrane</keyword>
<dbReference type="AlphaFoldDB" id="A0A382APL1"/>
<dbReference type="InterPro" id="IPR051263">
    <property type="entry name" value="C-type_cytochrome_biogenesis"/>
</dbReference>
<keyword evidence="3" id="KW-0479">Metal-binding</keyword>
<dbReference type="Gene3D" id="1.10.8.640">
    <property type="entry name" value="Cytochrome C biogenesis protein"/>
    <property type="match status" value="1"/>
</dbReference>
<evidence type="ECO:0000256" key="5">
    <source>
        <dbReference type="ARBA" id="ARBA00023004"/>
    </source>
</evidence>
<evidence type="ECO:0000256" key="1">
    <source>
        <dbReference type="ARBA" id="ARBA00010342"/>
    </source>
</evidence>
<evidence type="ECO:0000313" key="8">
    <source>
        <dbReference type="EMBL" id="SVB03339.1"/>
    </source>
</evidence>
<dbReference type="GO" id="GO:0046872">
    <property type="term" value="F:metal ion binding"/>
    <property type="evidence" value="ECO:0007669"/>
    <property type="project" value="UniProtKB-KW"/>
</dbReference>
<dbReference type="Pfam" id="PF03918">
    <property type="entry name" value="CcmH"/>
    <property type="match status" value="1"/>
</dbReference>
<dbReference type="PANTHER" id="PTHR47870">
    <property type="entry name" value="CYTOCHROME C-TYPE BIOGENESIS PROTEIN CCMH"/>
    <property type="match status" value="1"/>
</dbReference>
<evidence type="ECO:0000256" key="3">
    <source>
        <dbReference type="ARBA" id="ARBA00022723"/>
    </source>
</evidence>
<feature type="domain" description="CcmH/CycL/Ccl2/NrfF N-terminal" evidence="7">
    <location>
        <begin position="1"/>
        <end position="68"/>
    </location>
</feature>
<reference evidence="8" key="1">
    <citation type="submission" date="2018-05" db="EMBL/GenBank/DDBJ databases">
        <authorList>
            <person name="Lanie J.A."/>
            <person name="Ng W.-L."/>
            <person name="Kazmierczak K.M."/>
            <person name="Andrzejewski T.M."/>
            <person name="Davidsen T.M."/>
            <person name="Wayne K.J."/>
            <person name="Tettelin H."/>
            <person name="Glass J.I."/>
            <person name="Rusch D."/>
            <person name="Podicherti R."/>
            <person name="Tsui H.-C.T."/>
            <person name="Winkler M.E."/>
        </authorList>
    </citation>
    <scope>NUCLEOTIDE SEQUENCE</scope>
</reference>
<keyword evidence="6" id="KW-1133">Transmembrane helix</keyword>
<sequence>MRILIRKKVKEGHTENEIYKFLTDRYGDFILLKPPLKRTTFMLWFLPFVFLAIGIFILSWHHKKSKKKLPHI</sequence>
<accession>A0A382APL1</accession>
<evidence type="ECO:0000256" key="2">
    <source>
        <dbReference type="ARBA" id="ARBA00022617"/>
    </source>
</evidence>
<dbReference type="InterPro" id="IPR038297">
    <property type="entry name" value="CcmH/CycL/NrfF/Ccl2_sf"/>
</dbReference>
<feature type="transmembrane region" description="Helical" evidence="6">
    <location>
        <begin position="41"/>
        <end position="60"/>
    </location>
</feature>
<gene>
    <name evidence="8" type="ORF">METZ01_LOCUS156193</name>
</gene>
<proteinExistence type="inferred from homology"/>
<evidence type="ECO:0000256" key="6">
    <source>
        <dbReference type="SAM" id="Phobius"/>
    </source>
</evidence>
<dbReference type="InterPro" id="IPR005616">
    <property type="entry name" value="CcmH/CycL/Ccl2/NrfF_N"/>
</dbReference>
<dbReference type="PANTHER" id="PTHR47870:SF2">
    <property type="entry name" value="FORMATE-DEPENDENT NITRITE REDUCTASE COMPLEX SUBUNIT NRFF"/>
    <property type="match status" value="1"/>
</dbReference>
<dbReference type="CDD" id="cd16378">
    <property type="entry name" value="CcmH_N"/>
    <property type="match status" value="1"/>
</dbReference>
<keyword evidence="2" id="KW-0349">Heme</keyword>
<evidence type="ECO:0000256" key="4">
    <source>
        <dbReference type="ARBA" id="ARBA00022729"/>
    </source>
</evidence>
<keyword evidence="4" id="KW-0732">Signal</keyword>
<organism evidence="8">
    <name type="scientific">marine metagenome</name>
    <dbReference type="NCBI Taxonomy" id="408172"/>
    <lineage>
        <taxon>unclassified sequences</taxon>
        <taxon>metagenomes</taxon>
        <taxon>ecological metagenomes</taxon>
    </lineage>
</organism>
<evidence type="ECO:0000259" key="7">
    <source>
        <dbReference type="Pfam" id="PF03918"/>
    </source>
</evidence>
<name>A0A382APL1_9ZZZZ</name>
<dbReference type="EMBL" id="UINC01026245">
    <property type="protein sequence ID" value="SVB03339.1"/>
    <property type="molecule type" value="Genomic_DNA"/>
</dbReference>
<comment type="similarity">
    <text evidence="1">Belongs to the CcmH/CycL/Ccl2/NrfF family.</text>
</comment>
<keyword evidence="6" id="KW-0472">Membrane</keyword>
<keyword evidence="5" id="KW-0408">Iron</keyword>
<protein>
    <recommendedName>
        <fullName evidence="7">CcmH/CycL/Ccl2/NrfF N-terminal domain-containing protein</fullName>
    </recommendedName>
</protein>